<dbReference type="InterPro" id="IPR012338">
    <property type="entry name" value="Beta-lactam/transpept-like"/>
</dbReference>
<keyword evidence="2" id="KW-0121">Carboxypeptidase</keyword>
<evidence type="ECO:0000313" key="2">
    <source>
        <dbReference type="EMBL" id="PZQ99809.1"/>
    </source>
</evidence>
<dbReference type="EMBL" id="QFQS01000001">
    <property type="protein sequence ID" value="PZQ99809.1"/>
    <property type="molecule type" value="Genomic_DNA"/>
</dbReference>
<organism evidence="2 3">
    <name type="scientific">Cereibacter sphaeroides</name>
    <name type="common">Rhodobacter sphaeroides</name>
    <dbReference type="NCBI Taxonomy" id="1063"/>
    <lineage>
        <taxon>Bacteria</taxon>
        <taxon>Pseudomonadati</taxon>
        <taxon>Pseudomonadota</taxon>
        <taxon>Alphaproteobacteria</taxon>
        <taxon>Rhodobacterales</taxon>
        <taxon>Paracoccaceae</taxon>
        <taxon>Cereibacter</taxon>
    </lineage>
</organism>
<accession>A0A2W5SCN4</accession>
<evidence type="ECO:0000259" key="1">
    <source>
        <dbReference type="Pfam" id="PF00144"/>
    </source>
</evidence>
<keyword evidence="2" id="KW-0378">Hydrolase</keyword>
<reference evidence="2 3" key="1">
    <citation type="submission" date="2017-08" db="EMBL/GenBank/DDBJ databases">
        <title>Infants hospitalized years apart are colonized by the same room-sourced microbial strains.</title>
        <authorList>
            <person name="Brooks B."/>
            <person name="Olm M.R."/>
            <person name="Firek B.A."/>
            <person name="Baker R."/>
            <person name="Thomas B.C."/>
            <person name="Morowitz M.J."/>
            <person name="Banfield J.F."/>
        </authorList>
    </citation>
    <scope>NUCLEOTIDE SEQUENCE [LARGE SCALE GENOMIC DNA]</scope>
    <source>
        <strain evidence="2">S2_003_000_R2_11</strain>
    </source>
</reference>
<dbReference type="InterPro" id="IPR050491">
    <property type="entry name" value="AmpC-like"/>
</dbReference>
<keyword evidence="2" id="KW-0645">Protease</keyword>
<feature type="domain" description="Beta-lactamase-related" evidence="1">
    <location>
        <begin position="32"/>
        <end position="373"/>
    </location>
</feature>
<sequence length="386" mass="41494">MAVGIGPVAQPAAAQSSALLPLDETALKQSFDDLAKEMLVPGAVLLLRTPAGEVILTYGQRGLDDPTPVTPDDHIRIGSNTKTMTGTVILQMVQEGSLKLDDPVSKYIPGVPNGENIPLELLLNMRSGLFNYSTTYKMNHILDTQPDKVWTTDELLEIGFSVPPYFPPDQGYRYSNTNTVLLGLIAEKIDGKPLETIFQDRIFGPLGLKNTLLPAPTSNQIPEPYAHGYMYGDNIITLADNSVPPDMIYEAQQGRLKPMDQTFANPSWGWAAGAGISTANDLATYAEALVGGGLLKPEMQKIRMDSPKPANPDDPDSASYGLGIARFGPLYGHTGELPGYNSFMGSDPVNKVTLIVWTNLAPAADGRDPATTIAKSLVGLIYAPPQ</sequence>
<dbReference type="PANTHER" id="PTHR46825">
    <property type="entry name" value="D-ALANYL-D-ALANINE-CARBOXYPEPTIDASE/ENDOPEPTIDASE AMPH"/>
    <property type="match status" value="1"/>
</dbReference>
<evidence type="ECO:0000313" key="3">
    <source>
        <dbReference type="Proteomes" id="UP000248975"/>
    </source>
</evidence>
<gene>
    <name evidence="2" type="ORF">DI533_03960</name>
</gene>
<name>A0A2W5SCN4_CERSP</name>
<dbReference type="PANTHER" id="PTHR46825:SF7">
    <property type="entry name" value="D-ALANYL-D-ALANINE CARBOXYPEPTIDASE"/>
    <property type="match status" value="1"/>
</dbReference>
<dbReference type="InterPro" id="IPR001466">
    <property type="entry name" value="Beta-lactam-related"/>
</dbReference>
<dbReference type="GO" id="GO:0004180">
    <property type="term" value="F:carboxypeptidase activity"/>
    <property type="evidence" value="ECO:0007669"/>
    <property type="project" value="UniProtKB-KW"/>
</dbReference>
<proteinExistence type="predicted"/>
<comment type="caution">
    <text evidence="2">The sequence shown here is derived from an EMBL/GenBank/DDBJ whole genome shotgun (WGS) entry which is preliminary data.</text>
</comment>
<dbReference type="Gene3D" id="3.40.710.10">
    <property type="entry name" value="DD-peptidase/beta-lactamase superfamily"/>
    <property type="match status" value="1"/>
</dbReference>
<dbReference type="Proteomes" id="UP000248975">
    <property type="component" value="Unassembled WGS sequence"/>
</dbReference>
<dbReference type="SUPFAM" id="SSF56601">
    <property type="entry name" value="beta-lactamase/transpeptidase-like"/>
    <property type="match status" value="1"/>
</dbReference>
<dbReference type="AlphaFoldDB" id="A0A2W5SCN4"/>
<protein>
    <submittedName>
        <fullName evidence="2">D-alanyl-D-alanine carboxypeptidase</fullName>
    </submittedName>
</protein>
<dbReference type="Pfam" id="PF00144">
    <property type="entry name" value="Beta-lactamase"/>
    <property type="match status" value="1"/>
</dbReference>